<name>A0A3E0HVN3_9FLAO</name>
<sequence length="118" mass="13737">MKKLILLFSLIYLASCTNHVKVKVKGHITTSNDYKIKKIEVGQKIVHSPISSSYSKILDIKLTKDGYFEFEIQRKEMKGDSNFAIIFKEEGYETEYKFVDIRKEKEIDLGTVLLKLKE</sequence>
<gene>
    <name evidence="1" type="ORF">C7448_10463</name>
</gene>
<evidence type="ECO:0000313" key="2">
    <source>
        <dbReference type="Proteomes" id="UP000256884"/>
    </source>
</evidence>
<organism evidence="1 2">
    <name type="scientific">Tenacibaculum gallaicum</name>
    <dbReference type="NCBI Taxonomy" id="561505"/>
    <lineage>
        <taxon>Bacteria</taxon>
        <taxon>Pseudomonadati</taxon>
        <taxon>Bacteroidota</taxon>
        <taxon>Flavobacteriia</taxon>
        <taxon>Flavobacteriales</taxon>
        <taxon>Flavobacteriaceae</taxon>
        <taxon>Tenacibaculum</taxon>
    </lineage>
</organism>
<comment type="caution">
    <text evidence="1">The sequence shown here is derived from an EMBL/GenBank/DDBJ whole genome shotgun (WGS) entry which is preliminary data.</text>
</comment>
<dbReference type="AlphaFoldDB" id="A0A3E0HVN3"/>
<evidence type="ECO:0000313" key="1">
    <source>
        <dbReference type="EMBL" id="REH50451.1"/>
    </source>
</evidence>
<protein>
    <submittedName>
        <fullName evidence="1">Uncharacterized protein</fullName>
    </submittedName>
</protein>
<dbReference type="OrthoDB" id="1190929at2"/>
<reference evidence="1 2" key="1">
    <citation type="submission" date="2018-08" db="EMBL/GenBank/DDBJ databases">
        <title>Genomic Encyclopedia of Type Strains, Phase IV (KMG-IV): sequencing the most valuable type-strain genomes for metagenomic binning, comparative biology and taxonomic classification.</title>
        <authorList>
            <person name="Goeker M."/>
        </authorList>
    </citation>
    <scope>NUCLEOTIDE SEQUENCE [LARGE SCALE GENOMIC DNA]</scope>
    <source>
        <strain evidence="1 2">DSM 18841</strain>
    </source>
</reference>
<dbReference type="RefSeq" id="WP_115901055.1">
    <property type="nucleotide sequence ID" value="NZ_QUNS01000004.1"/>
</dbReference>
<dbReference type="Proteomes" id="UP000256884">
    <property type="component" value="Unassembled WGS sequence"/>
</dbReference>
<accession>A0A3E0HVN3</accession>
<proteinExistence type="predicted"/>
<keyword evidence="2" id="KW-1185">Reference proteome</keyword>
<dbReference type="EMBL" id="QUNS01000004">
    <property type="protein sequence ID" value="REH50451.1"/>
    <property type="molecule type" value="Genomic_DNA"/>
</dbReference>